<dbReference type="Proteomes" id="UP001417504">
    <property type="component" value="Unassembled WGS sequence"/>
</dbReference>
<keyword evidence="4" id="KW-0679">Respiratory chain</keyword>
<keyword evidence="7" id="KW-0496">Mitochondrion</keyword>
<protein>
    <submittedName>
        <fullName evidence="9">Uncharacterized protein</fullName>
    </submittedName>
</protein>
<organism evidence="9 10">
    <name type="scientific">Stephania japonica</name>
    <dbReference type="NCBI Taxonomy" id="461633"/>
    <lineage>
        <taxon>Eukaryota</taxon>
        <taxon>Viridiplantae</taxon>
        <taxon>Streptophyta</taxon>
        <taxon>Embryophyta</taxon>
        <taxon>Tracheophyta</taxon>
        <taxon>Spermatophyta</taxon>
        <taxon>Magnoliopsida</taxon>
        <taxon>Ranunculales</taxon>
        <taxon>Menispermaceae</taxon>
        <taxon>Menispermoideae</taxon>
        <taxon>Cissampelideae</taxon>
        <taxon>Stephania</taxon>
    </lineage>
</organism>
<evidence type="ECO:0000313" key="10">
    <source>
        <dbReference type="Proteomes" id="UP001417504"/>
    </source>
</evidence>
<evidence type="ECO:0000256" key="6">
    <source>
        <dbReference type="ARBA" id="ARBA00022982"/>
    </source>
</evidence>
<name>A0AAP0JMD6_9MAGN</name>
<dbReference type="Pfam" id="PF04716">
    <property type="entry name" value="ETC_C1_NDUFA5"/>
    <property type="match status" value="1"/>
</dbReference>
<comment type="subcellular location">
    <subcellularLocation>
        <location evidence="1">Mitochondrion inner membrane</location>
        <topology evidence="1">Peripheral membrane protein</topology>
        <orientation evidence="1">Matrix side</orientation>
    </subcellularLocation>
</comment>
<keyword evidence="6" id="KW-0249">Electron transport</keyword>
<evidence type="ECO:0000256" key="8">
    <source>
        <dbReference type="ARBA" id="ARBA00023136"/>
    </source>
</evidence>
<dbReference type="GO" id="GO:0005743">
    <property type="term" value="C:mitochondrial inner membrane"/>
    <property type="evidence" value="ECO:0007669"/>
    <property type="project" value="UniProtKB-SubCell"/>
</dbReference>
<comment type="similarity">
    <text evidence="2">Belongs to the complex I NDUFA5 subunit family.</text>
</comment>
<evidence type="ECO:0000256" key="3">
    <source>
        <dbReference type="ARBA" id="ARBA00022448"/>
    </source>
</evidence>
<proteinExistence type="inferred from homology"/>
<evidence type="ECO:0000256" key="5">
    <source>
        <dbReference type="ARBA" id="ARBA00022792"/>
    </source>
</evidence>
<dbReference type="EMBL" id="JBBNAE010000003">
    <property type="protein sequence ID" value="KAK9136662.1"/>
    <property type="molecule type" value="Genomic_DNA"/>
</dbReference>
<dbReference type="PANTHER" id="PTHR12653:SF0">
    <property type="entry name" value="NADH DEHYDROGENASE [UBIQUINONE] 1 ALPHA SUBCOMPLEX SUBUNIT 5"/>
    <property type="match status" value="1"/>
</dbReference>
<gene>
    <name evidence="9" type="ORF">Sjap_007256</name>
</gene>
<dbReference type="GO" id="GO:0022904">
    <property type="term" value="P:respiratory electron transport chain"/>
    <property type="evidence" value="ECO:0007669"/>
    <property type="project" value="InterPro"/>
</dbReference>
<evidence type="ECO:0000256" key="1">
    <source>
        <dbReference type="ARBA" id="ARBA00004443"/>
    </source>
</evidence>
<dbReference type="PANTHER" id="PTHR12653">
    <property type="entry name" value="NADH-UBIQUINONE OXIDOREDUCTASE 13 KD-B SUBUNIT"/>
    <property type="match status" value="1"/>
</dbReference>
<dbReference type="InterPro" id="IPR006806">
    <property type="entry name" value="NDUFA5"/>
</dbReference>
<comment type="caution">
    <text evidence="9">The sequence shown here is derived from an EMBL/GenBank/DDBJ whole genome shotgun (WGS) entry which is preliminary data.</text>
</comment>
<reference evidence="9 10" key="1">
    <citation type="submission" date="2024-01" db="EMBL/GenBank/DDBJ databases">
        <title>Genome assemblies of Stephania.</title>
        <authorList>
            <person name="Yang L."/>
        </authorList>
    </citation>
    <scope>NUCLEOTIDE SEQUENCE [LARGE SCALE GENOMIC DNA]</scope>
    <source>
        <strain evidence="9">QJT</strain>
        <tissue evidence="9">Leaf</tissue>
    </source>
</reference>
<keyword evidence="10" id="KW-1185">Reference proteome</keyword>
<dbReference type="AlphaFoldDB" id="A0AAP0JMD6"/>
<accession>A0AAP0JMD6</accession>
<keyword evidence="3" id="KW-0813">Transport</keyword>
<keyword evidence="5" id="KW-0999">Mitochondrion inner membrane</keyword>
<evidence type="ECO:0000256" key="2">
    <source>
        <dbReference type="ARBA" id="ARBA00010261"/>
    </source>
</evidence>
<sequence length="64" mass="7370">MVMKVKETTGIIGLDVVLNAREVLISLYTKTFHEIKAVLEDEGYKKADESSMRHRLKVCEEEED</sequence>
<evidence type="ECO:0000256" key="4">
    <source>
        <dbReference type="ARBA" id="ARBA00022660"/>
    </source>
</evidence>
<evidence type="ECO:0000313" key="9">
    <source>
        <dbReference type="EMBL" id="KAK9136662.1"/>
    </source>
</evidence>
<keyword evidence="8" id="KW-0472">Membrane</keyword>
<evidence type="ECO:0000256" key="7">
    <source>
        <dbReference type="ARBA" id="ARBA00023128"/>
    </source>
</evidence>